<dbReference type="EMBL" id="CAFABI010000155">
    <property type="protein sequence ID" value="CAB4832930.1"/>
    <property type="molecule type" value="Genomic_DNA"/>
</dbReference>
<dbReference type="SUPFAM" id="SSF52833">
    <property type="entry name" value="Thioredoxin-like"/>
    <property type="match status" value="1"/>
</dbReference>
<dbReference type="AlphaFoldDB" id="A0A6J7AKF5"/>
<organism evidence="5">
    <name type="scientific">freshwater metagenome</name>
    <dbReference type="NCBI Taxonomy" id="449393"/>
    <lineage>
        <taxon>unclassified sequences</taxon>
        <taxon>metagenomes</taxon>
        <taxon>ecological metagenomes</taxon>
    </lineage>
</organism>
<proteinExistence type="predicted"/>
<dbReference type="EMBL" id="CAEZWO010000092">
    <property type="protein sequence ID" value="CAB4664392.1"/>
    <property type="molecule type" value="Genomic_DNA"/>
</dbReference>
<sequence length="210" mass="23332">MIIDVWSDVVCPWCFIGKRRLEKALSTFAHKDEVIIRHRAFQLQPDIKTTVPTSALLSEKYNLNPSAVKEMQANVCAIADGEGLCYDLDETLSGNTFDAHRLLLWAATIGKQEELLEAMYSAYFEKSKALFSHTDLVSVALSVDIDADVVEDILLSSKFTDEVVADQNLAVQLGITGVPFFVMDMKFGISGAQPLEAFTKTLEEAYLTRT</sequence>
<dbReference type="PANTHER" id="PTHR13887">
    <property type="entry name" value="GLUTATHIONE S-TRANSFERASE KAPPA"/>
    <property type="match status" value="1"/>
</dbReference>
<gene>
    <name evidence="2" type="ORF">UFOPK2254_00942</name>
    <name evidence="3" type="ORF">UFOPK2646_01196</name>
    <name evidence="4" type="ORF">UFOPK2907_01357</name>
    <name evidence="5" type="ORF">UFOPK3197_01115</name>
    <name evidence="6" type="ORF">UFOPK3937_00260</name>
</gene>
<dbReference type="EMBL" id="CAEZZR010000166">
    <property type="protein sequence ID" value="CAB4784140.1"/>
    <property type="molecule type" value="Genomic_DNA"/>
</dbReference>
<evidence type="ECO:0000313" key="4">
    <source>
        <dbReference type="EMBL" id="CAB4784140.1"/>
    </source>
</evidence>
<name>A0A6J7AKF5_9ZZZZ</name>
<dbReference type="CDD" id="cd03024">
    <property type="entry name" value="DsbA_FrnE"/>
    <property type="match status" value="1"/>
</dbReference>
<dbReference type="EMBL" id="CAFBOJ010000016">
    <property type="protein sequence ID" value="CAB4972919.1"/>
    <property type="molecule type" value="Genomic_DNA"/>
</dbReference>
<accession>A0A6J7AKF5</accession>
<dbReference type="GO" id="GO:0016491">
    <property type="term" value="F:oxidoreductase activity"/>
    <property type="evidence" value="ECO:0007669"/>
    <property type="project" value="InterPro"/>
</dbReference>
<reference evidence="5" key="1">
    <citation type="submission" date="2020-05" db="EMBL/GenBank/DDBJ databases">
        <authorList>
            <person name="Chiriac C."/>
            <person name="Salcher M."/>
            <person name="Ghai R."/>
            <person name="Kavagutti S V."/>
        </authorList>
    </citation>
    <scope>NUCLEOTIDE SEQUENCE</scope>
</reference>
<evidence type="ECO:0000313" key="6">
    <source>
        <dbReference type="EMBL" id="CAB4972919.1"/>
    </source>
</evidence>
<dbReference type="EMBL" id="CAEZYB010000185">
    <property type="protein sequence ID" value="CAB4715517.1"/>
    <property type="molecule type" value="Genomic_DNA"/>
</dbReference>
<dbReference type="PANTHER" id="PTHR13887:SF41">
    <property type="entry name" value="THIOREDOXIN SUPERFAMILY PROTEIN"/>
    <property type="match status" value="1"/>
</dbReference>
<evidence type="ECO:0000313" key="2">
    <source>
        <dbReference type="EMBL" id="CAB4664392.1"/>
    </source>
</evidence>
<dbReference type="InterPro" id="IPR036249">
    <property type="entry name" value="Thioredoxin-like_sf"/>
</dbReference>
<feature type="domain" description="DSBA-like thioredoxin" evidence="1">
    <location>
        <begin position="3"/>
        <end position="202"/>
    </location>
</feature>
<dbReference type="Gene3D" id="3.40.30.10">
    <property type="entry name" value="Glutaredoxin"/>
    <property type="match status" value="1"/>
</dbReference>
<evidence type="ECO:0000259" key="1">
    <source>
        <dbReference type="Pfam" id="PF01323"/>
    </source>
</evidence>
<protein>
    <submittedName>
        <fullName evidence="5">Unannotated protein</fullName>
    </submittedName>
</protein>
<dbReference type="Pfam" id="PF01323">
    <property type="entry name" value="DSBA"/>
    <property type="match status" value="1"/>
</dbReference>
<evidence type="ECO:0000313" key="3">
    <source>
        <dbReference type="EMBL" id="CAB4715517.1"/>
    </source>
</evidence>
<evidence type="ECO:0000313" key="5">
    <source>
        <dbReference type="EMBL" id="CAB4832930.1"/>
    </source>
</evidence>
<dbReference type="InterPro" id="IPR001853">
    <property type="entry name" value="DSBA-like_thioredoxin_dom"/>
</dbReference>